<dbReference type="Proteomes" id="UP000019478">
    <property type="component" value="Unassembled WGS sequence"/>
</dbReference>
<proteinExistence type="predicted"/>
<dbReference type="eggNOG" id="ENOG502SEVN">
    <property type="taxonomic scope" value="Eukaryota"/>
</dbReference>
<feature type="compositionally biased region" description="Polar residues" evidence="1">
    <location>
        <begin position="288"/>
        <end position="301"/>
    </location>
</feature>
<dbReference type="HOGENOM" id="CLU_031487_0_0_1"/>
<feature type="compositionally biased region" description="Basic and acidic residues" evidence="1">
    <location>
        <begin position="39"/>
        <end position="52"/>
    </location>
</feature>
<feature type="compositionally biased region" description="Polar residues" evidence="1">
    <location>
        <begin position="377"/>
        <end position="391"/>
    </location>
</feature>
<sequence length="435" mass="46803">MAASPKRKAFGYDGTADAETTPDAPGKALTQANSDSNSDSDKDGHVMHKINDPDPSITKGAENISTTVAVVQNNVPFNSEEEGEVQIQLDGARTEPHPAEVINFPIDHDDFPFLQNFLSRSQARKAAKHDNPRQDAQSCDGPIEMASHASEEPTPTCVEGSGGGGLEASTTSPVGDRNDLSTTPSYSHTDIGTVEPDQEADVNLSSPCRRSSRLNGKAARPKKPAATLPSNISLKRLNGTEFIATQREAQPLAVTTRTNTKRNKGDSVSVKVKLIQLHAEEKARESDPNTGTQEVSRNKPVSKQVKWDDTLARFEDGSIFHNDRDGEALDDEADKLEQSSDKEADQNQQEPPKPSEPAQAEDKPARKVRKLRKLNVGSVNGTPGPKRTTSIPVPVGAGSLEKLTDIIAKGKGGEAKVAGGERAQTRYQRQLRKSG</sequence>
<dbReference type="GeneID" id="19166186"/>
<feature type="compositionally biased region" description="Polar residues" evidence="1">
    <location>
        <begin position="180"/>
        <end position="190"/>
    </location>
</feature>
<feature type="region of interest" description="Disordered" evidence="1">
    <location>
        <begin position="318"/>
        <end position="396"/>
    </location>
</feature>
<dbReference type="EMBL" id="AMGY01000002">
    <property type="protein sequence ID" value="EXJ88989.1"/>
    <property type="molecule type" value="Genomic_DNA"/>
</dbReference>
<evidence type="ECO:0000313" key="3">
    <source>
        <dbReference type="Proteomes" id="UP000019478"/>
    </source>
</evidence>
<feature type="region of interest" description="Disordered" evidence="1">
    <location>
        <begin position="279"/>
        <end position="303"/>
    </location>
</feature>
<protein>
    <submittedName>
        <fullName evidence="2">Uncharacterized protein</fullName>
    </submittedName>
</protein>
<feature type="compositionally biased region" description="Basic and acidic residues" evidence="1">
    <location>
        <begin position="335"/>
        <end position="345"/>
    </location>
</feature>
<keyword evidence="3" id="KW-1185">Reference proteome</keyword>
<gene>
    <name evidence="2" type="ORF">A1O3_02053</name>
</gene>
<dbReference type="RefSeq" id="XP_007730386.1">
    <property type="nucleotide sequence ID" value="XM_007732196.1"/>
</dbReference>
<accession>W9Z3B3</accession>
<reference evidence="2 3" key="1">
    <citation type="submission" date="2013-03" db="EMBL/GenBank/DDBJ databases">
        <title>The Genome Sequence of Capronia epimyces CBS 606.96.</title>
        <authorList>
            <consortium name="The Broad Institute Genomics Platform"/>
            <person name="Cuomo C."/>
            <person name="de Hoog S."/>
            <person name="Gorbushina A."/>
            <person name="Walker B."/>
            <person name="Young S.K."/>
            <person name="Zeng Q."/>
            <person name="Gargeya S."/>
            <person name="Fitzgerald M."/>
            <person name="Haas B."/>
            <person name="Abouelleil A."/>
            <person name="Allen A.W."/>
            <person name="Alvarado L."/>
            <person name="Arachchi H.M."/>
            <person name="Berlin A.M."/>
            <person name="Chapman S.B."/>
            <person name="Gainer-Dewar J."/>
            <person name="Goldberg J."/>
            <person name="Griggs A."/>
            <person name="Gujja S."/>
            <person name="Hansen M."/>
            <person name="Howarth C."/>
            <person name="Imamovic A."/>
            <person name="Ireland A."/>
            <person name="Larimer J."/>
            <person name="McCowan C."/>
            <person name="Murphy C."/>
            <person name="Pearson M."/>
            <person name="Poon T.W."/>
            <person name="Priest M."/>
            <person name="Roberts A."/>
            <person name="Saif S."/>
            <person name="Shea T."/>
            <person name="Sisk P."/>
            <person name="Sykes S."/>
            <person name="Wortman J."/>
            <person name="Nusbaum C."/>
            <person name="Birren B."/>
        </authorList>
    </citation>
    <scope>NUCLEOTIDE SEQUENCE [LARGE SCALE GENOMIC DNA]</scope>
    <source>
        <strain evidence="2 3">CBS 606.96</strain>
    </source>
</reference>
<dbReference type="OrthoDB" id="4207369at2759"/>
<comment type="caution">
    <text evidence="2">The sequence shown here is derived from an EMBL/GenBank/DDBJ whole genome shotgun (WGS) entry which is preliminary data.</text>
</comment>
<evidence type="ECO:0000256" key="1">
    <source>
        <dbReference type="SAM" id="MobiDB-lite"/>
    </source>
</evidence>
<feature type="region of interest" description="Disordered" evidence="1">
    <location>
        <begin position="1"/>
        <end position="60"/>
    </location>
</feature>
<name>W9Z3B3_9EURO</name>
<evidence type="ECO:0000313" key="2">
    <source>
        <dbReference type="EMBL" id="EXJ88989.1"/>
    </source>
</evidence>
<dbReference type="STRING" id="1182542.W9Z3B3"/>
<dbReference type="AlphaFoldDB" id="W9Z3B3"/>
<organism evidence="2 3">
    <name type="scientific">Capronia epimyces CBS 606.96</name>
    <dbReference type="NCBI Taxonomy" id="1182542"/>
    <lineage>
        <taxon>Eukaryota</taxon>
        <taxon>Fungi</taxon>
        <taxon>Dikarya</taxon>
        <taxon>Ascomycota</taxon>
        <taxon>Pezizomycotina</taxon>
        <taxon>Eurotiomycetes</taxon>
        <taxon>Chaetothyriomycetidae</taxon>
        <taxon>Chaetothyriales</taxon>
        <taxon>Herpotrichiellaceae</taxon>
        <taxon>Capronia</taxon>
    </lineage>
</organism>
<feature type="region of interest" description="Disordered" evidence="1">
    <location>
        <begin position="121"/>
        <end position="228"/>
    </location>
</feature>
<feature type="compositionally biased region" description="Basic and acidic residues" evidence="1">
    <location>
        <begin position="318"/>
        <end position="327"/>
    </location>
</feature>